<evidence type="ECO:0000313" key="3">
    <source>
        <dbReference type="EMBL" id="OGY16183.1"/>
    </source>
</evidence>
<dbReference type="GO" id="GO:0016887">
    <property type="term" value="F:ATP hydrolysis activity"/>
    <property type="evidence" value="ECO:0007669"/>
    <property type="project" value="InterPro"/>
</dbReference>
<evidence type="ECO:0000313" key="4">
    <source>
        <dbReference type="Proteomes" id="UP000177324"/>
    </source>
</evidence>
<dbReference type="Proteomes" id="UP000177324">
    <property type="component" value="Unassembled WGS sequence"/>
</dbReference>
<dbReference type="InterPro" id="IPR001482">
    <property type="entry name" value="T2SS/T4SS_dom"/>
</dbReference>
<reference evidence="3 4" key="1">
    <citation type="journal article" date="2016" name="Nat. Commun.">
        <title>Thousands of microbial genomes shed light on interconnected biogeochemical processes in an aquifer system.</title>
        <authorList>
            <person name="Anantharaman K."/>
            <person name="Brown C.T."/>
            <person name="Hug L.A."/>
            <person name="Sharon I."/>
            <person name="Castelle C.J."/>
            <person name="Probst A.J."/>
            <person name="Thomas B.C."/>
            <person name="Singh A."/>
            <person name="Wilkins M.J."/>
            <person name="Karaoz U."/>
            <person name="Brodie E.L."/>
            <person name="Williams K.H."/>
            <person name="Hubbard S.S."/>
            <person name="Banfield J.F."/>
        </authorList>
    </citation>
    <scope>NUCLEOTIDE SEQUENCE [LARGE SCALE GENOMIC DNA]</scope>
</reference>
<comment type="similarity">
    <text evidence="1">Belongs to the GSP E family.</text>
</comment>
<evidence type="ECO:0000256" key="1">
    <source>
        <dbReference type="ARBA" id="ARBA00006611"/>
    </source>
</evidence>
<dbReference type="EMBL" id="MHCH01000049">
    <property type="protein sequence ID" value="OGY16183.1"/>
    <property type="molecule type" value="Genomic_DNA"/>
</dbReference>
<dbReference type="InterPro" id="IPR006321">
    <property type="entry name" value="PilT/PilU"/>
</dbReference>
<dbReference type="GO" id="GO:0005524">
    <property type="term" value="F:ATP binding"/>
    <property type="evidence" value="ECO:0007669"/>
    <property type="project" value="InterPro"/>
</dbReference>
<protein>
    <submittedName>
        <fullName evidence="3">Type IV pili twitching motility protein PilT</fullName>
    </submittedName>
</protein>
<dbReference type="InterPro" id="IPR027417">
    <property type="entry name" value="P-loop_NTPase"/>
</dbReference>
<dbReference type="Pfam" id="PF00437">
    <property type="entry name" value="T2SSE"/>
    <property type="match status" value="1"/>
</dbReference>
<feature type="domain" description="AAA+ ATPase" evidence="2">
    <location>
        <begin position="123"/>
        <end position="257"/>
    </location>
</feature>
<organism evidence="3 4">
    <name type="scientific">Candidatus Chisholmbacteria bacterium RIFCSPHIGHO2_01_FULL_48_12</name>
    <dbReference type="NCBI Taxonomy" id="1797589"/>
    <lineage>
        <taxon>Bacteria</taxon>
        <taxon>Candidatus Chisholmiibacteriota</taxon>
    </lineage>
</organism>
<evidence type="ECO:0000259" key="2">
    <source>
        <dbReference type="SMART" id="SM00382"/>
    </source>
</evidence>
<dbReference type="CDD" id="cd01131">
    <property type="entry name" value="PilT"/>
    <property type="match status" value="1"/>
</dbReference>
<dbReference type="AlphaFoldDB" id="A0A1G1VL97"/>
<dbReference type="InterPro" id="IPR050921">
    <property type="entry name" value="T4SS_GSP_E_ATPase"/>
</dbReference>
<dbReference type="PANTHER" id="PTHR30486">
    <property type="entry name" value="TWITCHING MOTILITY PROTEIN PILT"/>
    <property type="match status" value="1"/>
</dbReference>
<name>A0A1G1VL97_9BACT</name>
<dbReference type="InterPro" id="IPR003593">
    <property type="entry name" value="AAA+_ATPase"/>
</dbReference>
<accession>A0A1G1VL97</accession>
<gene>
    <name evidence="3" type="ORF">A2784_03860</name>
</gene>
<dbReference type="PANTHER" id="PTHR30486:SF16">
    <property type="entry name" value="TWITCHING MOTILITY PROTEIN PILT"/>
    <property type="match status" value="1"/>
</dbReference>
<dbReference type="Gene3D" id="3.40.50.300">
    <property type="entry name" value="P-loop containing nucleotide triphosphate hydrolases"/>
    <property type="match status" value="1"/>
</dbReference>
<proteinExistence type="inferred from homology"/>
<dbReference type="Gene3D" id="3.30.450.90">
    <property type="match status" value="1"/>
</dbReference>
<dbReference type="NCBIfam" id="TIGR01420">
    <property type="entry name" value="pilT_fam"/>
    <property type="match status" value="1"/>
</dbReference>
<sequence length="354" mass="38518">MEISQLLQLAIQQQASDVHIVVGVPPMLRIHGSLVVVANEPVVAAQKASEWVLAIMTPQQKDQLLTNREVDFSYALGNQARFRVNAYFEKGMAAAALRLIPAQIKTVEELRLPKVCHSLTKLKQGFVLVTGPTGCGKSSTLAAMIEEINASRAEHIVTIEDPIEFLYTPKKSIISQREMHQDTHAWTVALRSVLREDPNVVLVGEMRDFDTIAAAITVAETGHLVFATLHTNSAAQSVDRMIDVFPAHQQAQVRQQLASSLEGILAQRLVPSLRGGRVPAVEVLLATAAVRNLIREGKAHQIDSVIQTSGELGMMTLEMSLGNLVKAGAVDLPVAQAYALRPQELTRLVKGTDA</sequence>
<comment type="caution">
    <text evidence="3">The sequence shown here is derived from an EMBL/GenBank/DDBJ whole genome shotgun (WGS) entry which is preliminary data.</text>
</comment>
<dbReference type="STRING" id="1797589.A2784_03860"/>
<dbReference type="SUPFAM" id="SSF52540">
    <property type="entry name" value="P-loop containing nucleoside triphosphate hydrolases"/>
    <property type="match status" value="1"/>
</dbReference>
<dbReference type="SMART" id="SM00382">
    <property type="entry name" value="AAA"/>
    <property type="match status" value="1"/>
</dbReference>